<evidence type="ECO:0000256" key="12">
    <source>
        <dbReference type="SAM" id="MobiDB-lite"/>
    </source>
</evidence>
<keyword evidence="15" id="KW-1185">Reference proteome</keyword>
<dbReference type="Pfam" id="PF24605">
    <property type="entry name" value="CEMIP_X"/>
    <property type="match status" value="1"/>
</dbReference>
<organism evidence="14 15">
    <name type="scientific">Planoprotostelium fungivorum</name>
    <dbReference type="NCBI Taxonomy" id="1890364"/>
    <lineage>
        <taxon>Eukaryota</taxon>
        <taxon>Amoebozoa</taxon>
        <taxon>Evosea</taxon>
        <taxon>Variosea</taxon>
        <taxon>Cavosteliida</taxon>
        <taxon>Cavosteliaceae</taxon>
        <taxon>Planoprotostelium</taxon>
    </lineage>
</organism>
<dbReference type="InterPro" id="IPR006626">
    <property type="entry name" value="PbH1"/>
</dbReference>
<dbReference type="EMBL" id="MDYQ01000007">
    <property type="protein sequence ID" value="PRP88903.1"/>
    <property type="molecule type" value="Genomic_DNA"/>
</dbReference>
<dbReference type="Proteomes" id="UP000241769">
    <property type="component" value="Unassembled WGS sequence"/>
</dbReference>
<gene>
    <name evidence="14" type="ORF">PROFUN_00371</name>
</gene>
<evidence type="ECO:0000256" key="1">
    <source>
        <dbReference type="ARBA" id="ARBA00004167"/>
    </source>
</evidence>
<protein>
    <submittedName>
        <fullName evidence="14">Transmembrane domain-containing protein</fullName>
    </submittedName>
</protein>
<dbReference type="PANTHER" id="PTHR15535">
    <property type="entry name" value="TRANSMEMBRANE PROTEIN 2-RELATED"/>
    <property type="match status" value="1"/>
</dbReference>
<feature type="region of interest" description="Disordered" evidence="12">
    <location>
        <begin position="438"/>
        <end position="497"/>
    </location>
</feature>
<dbReference type="SUPFAM" id="SSF51126">
    <property type="entry name" value="Pectin lyase-like"/>
    <property type="match status" value="1"/>
</dbReference>
<keyword evidence="5 14" id="KW-0812">Transmembrane</keyword>
<evidence type="ECO:0000256" key="6">
    <source>
        <dbReference type="ARBA" id="ARBA00022729"/>
    </source>
</evidence>
<keyword evidence="10" id="KW-0325">Glycoprotein</keyword>
<dbReference type="InterPro" id="IPR011050">
    <property type="entry name" value="Pectin_lyase_fold/virulence"/>
</dbReference>
<keyword evidence="4" id="KW-1003">Cell membrane</keyword>
<dbReference type="Pfam" id="PF10162">
    <property type="entry name" value="G8"/>
    <property type="match status" value="1"/>
</dbReference>
<proteinExistence type="inferred from homology"/>
<evidence type="ECO:0000256" key="11">
    <source>
        <dbReference type="ARBA" id="ARBA00023295"/>
    </source>
</evidence>
<feature type="compositionally biased region" description="Low complexity" evidence="12">
    <location>
        <begin position="324"/>
        <end position="343"/>
    </location>
</feature>
<dbReference type="STRING" id="1890364.A0A2P6NY64"/>
<evidence type="ECO:0000259" key="13">
    <source>
        <dbReference type="PROSITE" id="PS51484"/>
    </source>
</evidence>
<evidence type="ECO:0000256" key="3">
    <source>
        <dbReference type="ARBA" id="ARBA00007586"/>
    </source>
</evidence>
<evidence type="ECO:0000256" key="8">
    <source>
        <dbReference type="ARBA" id="ARBA00022989"/>
    </source>
</evidence>
<evidence type="ECO:0000313" key="15">
    <source>
        <dbReference type="Proteomes" id="UP000241769"/>
    </source>
</evidence>
<feature type="region of interest" description="Disordered" evidence="12">
    <location>
        <begin position="311"/>
        <end position="344"/>
    </location>
</feature>
<evidence type="ECO:0000256" key="9">
    <source>
        <dbReference type="ARBA" id="ARBA00023136"/>
    </source>
</evidence>
<dbReference type="Pfam" id="PF07983">
    <property type="entry name" value="X8"/>
    <property type="match status" value="1"/>
</dbReference>
<evidence type="ECO:0000256" key="4">
    <source>
        <dbReference type="ARBA" id="ARBA00022475"/>
    </source>
</evidence>
<dbReference type="PANTHER" id="PTHR15535:SF28">
    <property type="entry name" value="ILEI_PANDER DOMAIN-CONTAINING PROTEIN"/>
    <property type="match status" value="1"/>
</dbReference>
<dbReference type="InterPro" id="IPR012946">
    <property type="entry name" value="X8"/>
</dbReference>
<dbReference type="Gene3D" id="1.20.58.1040">
    <property type="match status" value="1"/>
</dbReference>
<evidence type="ECO:0000256" key="7">
    <source>
        <dbReference type="ARBA" id="ARBA00022801"/>
    </source>
</evidence>
<dbReference type="PROSITE" id="PS51484">
    <property type="entry name" value="G8"/>
    <property type="match status" value="1"/>
</dbReference>
<dbReference type="InParanoid" id="A0A2P6NY64"/>
<reference evidence="14 15" key="1">
    <citation type="journal article" date="2018" name="Genome Biol. Evol.">
        <title>Multiple Roots of Fruiting Body Formation in Amoebozoa.</title>
        <authorList>
            <person name="Hillmann F."/>
            <person name="Forbes G."/>
            <person name="Novohradska S."/>
            <person name="Ferling I."/>
            <person name="Riege K."/>
            <person name="Groth M."/>
            <person name="Westermann M."/>
            <person name="Marz M."/>
            <person name="Spaller T."/>
            <person name="Winckler T."/>
            <person name="Schaap P."/>
            <person name="Glockner G."/>
        </authorList>
    </citation>
    <scope>NUCLEOTIDE SEQUENCE [LARGE SCALE GENOMIC DNA]</scope>
    <source>
        <strain evidence="14 15">Jena</strain>
    </source>
</reference>
<accession>A0A2P6NY64</accession>
<dbReference type="OrthoDB" id="14714at2759"/>
<dbReference type="SMART" id="SM00768">
    <property type="entry name" value="X8"/>
    <property type="match status" value="1"/>
</dbReference>
<dbReference type="GO" id="GO:0005886">
    <property type="term" value="C:plasma membrane"/>
    <property type="evidence" value="ECO:0007669"/>
    <property type="project" value="UniProtKB-SubCell"/>
</dbReference>
<dbReference type="SMART" id="SM00710">
    <property type="entry name" value="PbH1"/>
    <property type="match status" value="5"/>
</dbReference>
<name>A0A2P6NY64_9EUKA</name>
<evidence type="ECO:0000256" key="2">
    <source>
        <dbReference type="ARBA" id="ARBA00004236"/>
    </source>
</evidence>
<feature type="compositionally biased region" description="Low complexity" evidence="12">
    <location>
        <begin position="438"/>
        <end position="457"/>
    </location>
</feature>
<comment type="similarity">
    <text evidence="3">Belongs to the CEMIP family.</text>
</comment>
<dbReference type="InterPro" id="IPR019316">
    <property type="entry name" value="G8_domain"/>
</dbReference>
<dbReference type="GO" id="GO:0016798">
    <property type="term" value="F:hydrolase activity, acting on glycosyl bonds"/>
    <property type="evidence" value="ECO:0007669"/>
    <property type="project" value="UniProtKB-KW"/>
</dbReference>
<evidence type="ECO:0000313" key="14">
    <source>
        <dbReference type="EMBL" id="PRP88903.1"/>
    </source>
</evidence>
<evidence type="ECO:0000256" key="5">
    <source>
        <dbReference type="ARBA" id="ARBA00022692"/>
    </source>
</evidence>
<evidence type="ECO:0000256" key="10">
    <source>
        <dbReference type="ARBA" id="ARBA00023180"/>
    </source>
</evidence>
<feature type="compositionally biased region" description="Pro residues" evidence="12">
    <location>
        <begin position="458"/>
        <end position="492"/>
    </location>
</feature>
<dbReference type="InterPro" id="IPR055401">
    <property type="entry name" value="CEMIP_beta-hel_dom"/>
</dbReference>
<dbReference type="Gene3D" id="2.160.20.10">
    <property type="entry name" value="Single-stranded right-handed beta-helix, Pectin lyase-like"/>
    <property type="match status" value="1"/>
</dbReference>
<keyword evidence="7" id="KW-0378">Hydrolase</keyword>
<dbReference type="InterPro" id="IPR052252">
    <property type="entry name" value="CEMIP/CEMIP2"/>
</dbReference>
<comment type="subcellular location">
    <subcellularLocation>
        <location evidence="2">Cell membrane</location>
    </subcellularLocation>
    <subcellularLocation>
        <location evidence="1">Membrane</location>
        <topology evidence="1">Single-pass membrane protein</topology>
    </subcellularLocation>
</comment>
<keyword evidence="6" id="KW-0732">Signal</keyword>
<keyword evidence="11" id="KW-0326">Glycosidase</keyword>
<feature type="domain" description="G8" evidence="13">
    <location>
        <begin position="500"/>
        <end position="621"/>
    </location>
</feature>
<dbReference type="Pfam" id="PF24606">
    <property type="entry name" value="CEMIP_beta-hel"/>
    <property type="match status" value="1"/>
</dbReference>
<dbReference type="SMART" id="SM01225">
    <property type="entry name" value="G8"/>
    <property type="match status" value="1"/>
</dbReference>
<keyword evidence="9" id="KW-0472">Membrane</keyword>
<comment type="caution">
    <text evidence="14">The sequence shown here is derived from an EMBL/GenBank/DDBJ whole genome shotgun (WGS) entry which is preliminary data.</text>
</comment>
<dbReference type="InterPro" id="IPR055400">
    <property type="entry name" value="CEMIP_X"/>
</dbReference>
<keyword evidence="8" id="KW-1133">Transmembrane helix</keyword>
<dbReference type="InterPro" id="IPR012334">
    <property type="entry name" value="Pectin_lyas_fold"/>
</dbReference>
<sequence length="1344" mass="146658">MGGWKSATLFTARTRRLERRILGAGDQQFIWRTTRSNRDWVVNILVVVLQRIAEDKFNQYNIIEREAPRCSSCFWPLRSDSYFRPRETKKAGWALNLLEDLKTGDNFYRDSRSVRREQESCIDRATCIILTMTRSHLLLVMIVGALAQCNTNTLFYTSCGLDCKSASSVSDIIIPATQQRSIDAPPKDQNLVYSFQLKGITGRLSTPAMSRIFFDASAVGMGFQFRVSYDYDGDSQYDQRWTSPLITPDALFGQYETFTSTIGGATRDINNGNILVEFWSTFASRGTGRLRIGPNMSNIVLPFTGVSSASCSNASPTPSPSPQPTTAASSTSATPTPSSSPSSDICKTMFESLRCRATSDNPSSIDAGRVSGARTWLCGNHATFCSDIINGGKFSNCNSVQQLSQAMNRYYETYGARQGAAACDFGGVGTVVSITNAPTPTSATPTPTSQVIQTTVPAPNPNPVPAPDTVPAPNPNPVPIPRPPPTQTPTPTPNTNARWSTLYNGRLTDVTIPSGQRVLLDVNSVEISGVITIQKGGALVLDYNQPSITVTAAAIVVQGEFHIGSESNPFNRPVGIVLSGTREITVDGVPVGSKVIVVGNGGVVEWHGIKGLGRSWTQLSQTAQAGANRLQLAENFAETSSPSSWTVGDELVVAGTDYAPDQAEVVTITRVLSGNTVEISPSLKFYHHGTVTMGIDERAQVGILSRTITISSGNAGRRGAHTLFLAGSLVHIEGVEGVNLGQDQIARYPFHWHMAGETQGHYIRHSSVRSSIFRCVTIHGSHGITVSDVVTHDNAGHCMYLEDGVERNNVFRHNLITSIKEKKDGERMGSDYGMAVSGFWITAPDNVFEDNVVSGSPGAGYWVHARQGPRGLSSRDAQYRNYRPSGTNLKSFKGNFGIGCDHGFQIEATYYDNYNVPLNDVPESPMAAYAPQSGGKDMAIYLDDFTAHHNRFRGLWARAPVVYVRRGKFSNNMEGIQLATSGDHPSPGSVGYVDDSLIVGWTDNVGNNVFNQWQMWNTERKRSWPRNGIPMVGVALYDGPQVVRRTTFDSWEISPNETPHSAIGTRFHGEFQIASSGAVVDCQFKRTTRRVYVSDRNGDGGKSFNFRLGDGTVLPQWPFYQAPGCNSDASLGLLCPQRYAQMWLIDFENRGGNKMHITRNEHAGTDHRNYELQYQGFHSAGIWRYQPLLSVGAHYLVEFSGRVSGSLALQLNNAEQGESISVAICYPRGTTFRRVSRGLSNRLGGGLLPPINDGSNSNLPALGNRQAVEGGEGYFFDNSRGLLFISVKQRRQRSDYNNFCPNEGCDFVHVEANVPAGAAAECTAAAYSGDSIQVTGGNWLNMKF</sequence>